<comment type="caution">
    <text evidence="1">The sequence shown here is derived from an EMBL/GenBank/DDBJ whole genome shotgun (WGS) entry which is preliminary data.</text>
</comment>
<name>A0A7G2IP26_CITFR</name>
<dbReference type="Proteomes" id="UP000019194">
    <property type="component" value="Unassembled WGS sequence"/>
</dbReference>
<organism evidence="1 2">
    <name type="scientific">Citrobacter freundii</name>
    <dbReference type="NCBI Taxonomy" id="546"/>
    <lineage>
        <taxon>Bacteria</taxon>
        <taxon>Pseudomonadati</taxon>
        <taxon>Pseudomonadota</taxon>
        <taxon>Gammaproteobacteria</taxon>
        <taxon>Enterobacterales</taxon>
        <taxon>Enterobacteriaceae</taxon>
        <taxon>Citrobacter</taxon>
        <taxon>Citrobacter freundii complex</taxon>
    </lineage>
</organism>
<accession>A0A7G2IP26</accession>
<proteinExistence type="predicted"/>
<sequence>MYFYIQIHPKVLINSEQYRYSSGFHFFFNPVNEFLCSKKKRVFRVFWAS</sequence>
<dbReference type="EMBL" id="CBWP010000053">
    <property type="protein sequence ID" value="CDL38916.1"/>
    <property type="molecule type" value="Genomic_DNA"/>
</dbReference>
<reference evidence="1 2" key="1">
    <citation type="submission" date="2013-10" db="EMBL/GenBank/DDBJ databases">
        <title>Antibiotic resistance diversity of beta-lactamase producers in the General Hospital Vienna.</title>
        <authorList>
            <person name="Barisic I."/>
            <person name="Mitteregger D."/>
            <person name="Hirschl A.M."/>
            <person name="Noehammer C."/>
            <person name="Wiesinger-Mayr H."/>
        </authorList>
    </citation>
    <scope>NUCLEOTIDE SEQUENCE [LARGE SCALE GENOMIC DNA]</scope>
    <source>
        <strain evidence="1 2">ISC11</strain>
    </source>
</reference>
<dbReference type="AlphaFoldDB" id="A0A7G2IP26"/>
<evidence type="ECO:0000313" key="2">
    <source>
        <dbReference type="Proteomes" id="UP000019194"/>
    </source>
</evidence>
<protein>
    <submittedName>
        <fullName evidence="1">Uncharacterized protein</fullName>
    </submittedName>
</protein>
<evidence type="ECO:0000313" key="1">
    <source>
        <dbReference type="EMBL" id="CDL38916.1"/>
    </source>
</evidence>